<evidence type="ECO:0000256" key="1">
    <source>
        <dbReference type="ARBA" id="ARBA00001933"/>
    </source>
</evidence>
<evidence type="ECO:0000256" key="7">
    <source>
        <dbReference type="ARBA" id="ARBA00022679"/>
    </source>
</evidence>
<dbReference type="InterPro" id="IPR018300">
    <property type="entry name" value="Aminotrans_IV_CS"/>
</dbReference>
<evidence type="ECO:0000256" key="11">
    <source>
        <dbReference type="ARBA" id="ARBA00049229"/>
    </source>
</evidence>
<dbReference type="Proteomes" id="UP000003346">
    <property type="component" value="Unassembled WGS sequence"/>
</dbReference>
<evidence type="ECO:0000256" key="2">
    <source>
        <dbReference type="ARBA" id="ARBA00004824"/>
    </source>
</evidence>
<evidence type="ECO:0000256" key="12">
    <source>
        <dbReference type="PIRSR" id="PIRSR006468-1"/>
    </source>
</evidence>
<dbReference type="Gene3D" id="3.20.10.10">
    <property type="entry name" value="D-amino Acid Aminotransferase, subunit A, domain 2"/>
    <property type="match status" value="1"/>
</dbReference>
<evidence type="ECO:0000313" key="19">
    <source>
        <dbReference type="Proteomes" id="UP000003346"/>
    </source>
</evidence>
<protein>
    <recommendedName>
        <fullName evidence="15">Branched-chain-amino-acid aminotransferase</fullName>
        <ecNumber evidence="15">2.6.1.42</ecNumber>
    </recommendedName>
</protein>
<evidence type="ECO:0000256" key="13">
    <source>
        <dbReference type="RuleBase" id="RU004106"/>
    </source>
</evidence>
<evidence type="ECO:0000256" key="6">
    <source>
        <dbReference type="ARBA" id="ARBA00022576"/>
    </source>
</evidence>
<comment type="pathway">
    <text evidence="3 16">Amino-acid biosynthesis; L-valine biosynthesis; L-valine from pyruvate: step 4/4.</text>
</comment>
<comment type="similarity">
    <text evidence="5 13">Belongs to the class-IV pyridoxal-phosphate-dependent aminotransferase family.</text>
</comment>
<comment type="cofactor">
    <cofactor evidence="1 14">
        <name>pyridoxal 5'-phosphate</name>
        <dbReference type="ChEBI" id="CHEBI:597326"/>
    </cofactor>
</comment>
<evidence type="ECO:0000256" key="14">
    <source>
        <dbReference type="RuleBase" id="RU004516"/>
    </source>
</evidence>
<keyword evidence="15" id="KW-0028">Amino-acid biosynthesis</keyword>
<evidence type="ECO:0000256" key="17">
    <source>
        <dbReference type="SAM" id="MobiDB-lite"/>
    </source>
</evidence>
<dbReference type="InterPro" id="IPR036038">
    <property type="entry name" value="Aminotransferase-like"/>
</dbReference>
<comment type="caution">
    <text evidence="18">The sequence shown here is derived from an EMBL/GenBank/DDBJ whole genome shotgun (WGS) entry which is preliminary data.</text>
</comment>
<evidence type="ECO:0000256" key="4">
    <source>
        <dbReference type="ARBA" id="ARBA00005072"/>
    </source>
</evidence>
<dbReference type="InterPro" id="IPR005786">
    <property type="entry name" value="B_amino_transII"/>
</dbReference>
<dbReference type="PANTHER" id="PTHR42825:SF2">
    <property type="entry name" value="BRANCHED-CHAIN-AMINO-ACID AMINOTRANSFERASE 3, CHLOROPLASTIC-RELATED"/>
    <property type="match status" value="1"/>
</dbReference>
<reference evidence="18 19" key="1">
    <citation type="submission" date="2006-11" db="EMBL/GenBank/DDBJ databases">
        <authorList>
            <consortium name="Laboratoire de Microbiologie (Universite Bourgogne)"/>
            <consortium name="GENOME Express"/>
            <consortium name="UMR Oenologie Ampelologie (Universite Bordeaux 2)"/>
            <person name="Guzzo J."/>
        </authorList>
    </citation>
    <scope>NUCLEOTIDE SEQUENCE [LARGE SCALE GENOMIC DNA]</scope>
    <source>
        <strain evidence="18 19">ATCC BAA-1163</strain>
    </source>
</reference>
<dbReference type="PIRSF" id="PIRSF006468">
    <property type="entry name" value="BCAT1"/>
    <property type="match status" value="1"/>
</dbReference>
<dbReference type="CDD" id="cd01557">
    <property type="entry name" value="BCAT_beta_family"/>
    <property type="match status" value="1"/>
</dbReference>
<name>A0NIU8_OENOE</name>
<dbReference type="SUPFAM" id="SSF56752">
    <property type="entry name" value="D-aminoacid aminotransferase-like PLP-dependent enzymes"/>
    <property type="match status" value="1"/>
</dbReference>
<dbReference type="UniPathway" id="UPA00049">
    <property type="reaction ID" value="UER00062"/>
</dbReference>
<dbReference type="GO" id="GO:0009099">
    <property type="term" value="P:L-valine biosynthetic process"/>
    <property type="evidence" value="ECO:0007669"/>
    <property type="project" value="UniProtKB-UniPathway"/>
</dbReference>
<gene>
    <name evidence="18" type="ORF">OENOO_53003</name>
</gene>
<dbReference type="PROSITE" id="PS00770">
    <property type="entry name" value="AA_TRANSFER_CLASS_4"/>
    <property type="match status" value="1"/>
</dbReference>
<feature type="modified residue" description="N6-(pyridoxal phosphate)lysine" evidence="12">
    <location>
        <position position="195"/>
    </location>
</feature>
<keyword evidence="7 15" id="KW-0808">Transferase</keyword>
<feature type="region of interest" description="Disordered" evidence="17">
    <location>
        <begin position="333"/>
        <end position="352"/>
    </location>
</feature>
<keyword evidence="15" id="KW-0100">Branched-chain amino acid biosynthesis</keyword>
<sequence length="352" mass="38966">MIIKENKKMEKAKAENFDWPNLGFNYYDLPYSFHAEYRDGKWDEGKLTSDSTIKMSEAANVLHYGQEAFEGLKAYRRKDGGVNLFRPDMNAKRLHNSAERLLMAPFPEDRFVEAVKMVVKANQNFVPPYGSGATLYIRPFIIGTGEVIGVHPADKFQFHILVTPVGPYYKGGMKPTEYVTSPYDRAAHGGTGQSKVSGNYAASLLPGSLAHKNGYSDVVYLDPRLHENIEELGGANFFGITKDGKFKTPKSPSILPSITKKSLLQIADSFGMEPEETTISIYDLDQFSEAGAMGTAAVISPVGSITHNGNKHVFYSETEVGPYTQKLYDRLSGIQDGDQKGPDGWQVDVPLK</sequence>
<comment type="catalytic activity">
    <reaction evidence="9 15">
        <text>L-valine + 2-oxoglutarate = 3-methyl-2-oxobutanoate + L-glutamate</text>
        <dbReference type="Rhea" id="RHEA:24813"/>
        <dbReference type="ChEBI" id="CHEBI:11851"/>
        <dbReference type="ChEBI" id="CHEBI:16810"/>
        <dbReference type="ChEBI" id="CHEBI:29985"/>
        <dbReference type="ChEBI" id="CHEBI:57762"/>
        <dbReference type="EC" id="2.6.1.42"/>
    </reaction>
</comment>
<dbReference type="Gene3D" id="3.30.470.10">
    <property type="match status" value="1"/>
</dbReference>
<dbReference type="UniPathway" id="UPA00047">
    <property type="reaction ID" value="UER00058"/>
</dbReference>
<dbReference type="AlphaFoldDB" id="A0NIU8"/>
<dbReference type="InterPro" id="IPR033939">
    <property type="entry name" value="BCAT_family"/>
</dbReference>
<evidence type="ECO:0000256" key="5">
    <source>
        <dbReference type="ARBA" id="ARBA00009320"/>
    </source>
</evidence>
<comment type="catalytic activity">
    <reaction evidence="10 15">
        <text>L-isoleucine + 2-oxoglutarate = (S)-3-methyl-2-oxopentanoate + L-glutamate</text>
        <dbReference type="Rhea" id="RHEA:24801"/>
        <dbReference type="ChEBI" id="CHEBI:16810"/>
        <dbReference type="ChEBI" id="CHEBI:29985"/>
        <dbReference type="ChEBI" id="CHEBI:35146"/>
        <dbReference type="ChEBI" id="CHEBI:58045"/>
        <dbReference type="EC" id="2.6.1.42"/>
    </reaction>
</comment>
<comment type="pathway">
    <text evidence="2 16">Amino-acid biosynthesis; L-isoleucine biosynthesis; L-isoleucine from 2-oxobutanoate: step 4/4.</text>
</comment>
<evidence type="ECO:0000256" key="15">
    <source>
        <dbReference type="RuleBase" id="RU004517"/>
    </source>
</evidence>
<dbReference type="EMBL" id="AAUV01000048">
    <property type="protein sequence ID" value="EAV39530.1"/>
    <property type="molecule type" value="Genomic_DNA"/>
</dbReference>
<dbReference type="FunFam" id="3.30.470.10:FF:000004">
    <property type="entry name" value="Branched-chain-amino-acid aminotransferase"/>
    <property type="match status" value="1"/>
</dbReference>
<evidence type="ECO:0000256" key="3">
    <source>
        <dbReference type="ARBA" id="ARBA00004931"/>
    </source>
</evidence>
<dbReference type="UniPathway" id="UPA00048">
    <property type="reaction ID" value="UER00073"/>
</dbReference>
<evidence type="ECO:0000256" key="8">
    <source>
        <dbReference type="ARBA" id="ARBA00022898"/>
    </source>
</evidence>
<dbReference type="PANTHER" id="PTHR42825">
    <property type="entry name" value="AMINO ACID AMINOTRANSFERASE"/>
    <property type="match status" value="1"/>
</dbReference>
<dbReference type="GO" id="GO:0052654">
    <property type="term" value="F:L-leucine-2-oxoglutarate transaminase activity"/>
    <property type="evidence" value="ECO:0007669"/>
    <property type="project" value="RHEA"/>
</dbReference>
<accession>A0NIU8</accession>
<dbReference type="GO" id="GO:0052656">
    <property type="term" value="F:L-isoleucine-2-oxoglutarate transaminase activity"/>
    <property type="evidence" value="ECO:0007669"/>
    <property type="project" value="RHEA"/>
</dbReference>
<dbReference type="GO" id="GO:0009097">
    <property type="term" value="P:isoleucine biosynthetic process"/>
    <property type="evidence" value="ECO:0007669"/>
    <property type="project" value="UniProtKB-UniPathway"/>
</dbReference>
<organism evidence="18 19">
    <name type="scientific">Oenococcus oeni ATCC BAA-1163</name>
    <dbReference type="NCBI Taxonomy" id="379360"/>
    <lineage>
        <taxon>Bacteria</taxon>
        <taxon>Bacillati</taxon>
        <taxon>Bacillota</taxon>
        <taxon>Bacilli</taxon>
        <taxon>Lactobacillales</taxon>
        <taxon>Lactobacillaceae</taxon>
        <taxon>Oenococcus</taxon>
    </lineage>
</organism>
<dbReference type="InterPro" id="IPR043132">
    <property type="entry name" value="BCAT-like_C"/>
</dbReference>
<dbReference type="InterPro" id="IPR043131">
    <property type="entry name" value="BCAT-like_N"/>
</dbReference>
<dbReference type="NCBIfam" id="TIGR01123">
    <property type="entry name" value="ilvE_II"/>
    <property type="match status" value="1"/>
</dbReference>
<proteinExistence type="inferred from homology"/>
<evidence type="ECO:0000256" key="10">
    <source>
        <dbReference type="ARBA" id="ARBA00048798"/>
    </source>
</evidence>
<keyword evidence="8 14" id="KW-0663">Pyridoxal phosphate</keyword>
<dbReference type="Pfam" id="PF01063">
    <property type="entry name" value="Aminotran_4"/>
    <property type="match status" value="1"/>
</dbReference>
<evidence type="ECO:0000313" key="18">
    <source>
        <dbReference type="EMBL" id="EAV39530.1"/>
    </source>
</evidence>
<comment type="pathway">
    <text evidence="4 16">Amino-acid biosynthesis; L-leucine biosynthesis; L-leucine from 3-methyl-2-oxobutanoate: step 4/4.</text>
</comment>
<comment type="catalytic activity">
    <reaction evidence="11 15">
        <text>L-leucine + 2-oxoglutarate = 4-methyl-2-oxopentanoate + L-glutamate</text>
        <dbReference type="Rhea" id="RHEA:18321"/>
        <dbReference type="ChEBI" id="CHEBI:16810"/>
        <dbReference type="ChEBI" id="CHEBI:17865"/>
        <dbReference type="ChEBI" id="CHEBI:29985"/>
        <dbReference type="ChEBI" id="CHEBI:57427"/>
        <dbReference type="EC" id="2.6.1.42"/>
    </reaction>
</comment>
<dbReference type="GO" id="GO:0009098">
    <property type="term" value="P:L-leucine biosynthetic process"/>
    <property type="evidence" value="ECO:0007669"/>
    <property type="project" value="UniProtKB-UniPathway"/>
</dbReference>
<dbReference type="GO" id="GO:0052655">
    <property type="term" value="F:L-valine-2-oxoglutarate transaminase activity"/>
    <property type="evidence" value="ECO:0007669"/>
    <property type="project" value="RHEA"/>
</dbReference>
<dbReference type="InterPro" id="IPR001544">
    <property type="entry name" value="Aminotrans_IV"/>
</dbReference>
<evidence type="ECO:0000256" key="9">
    <source>
        <dbReference type="ARBA" id="ARBA00048212"/>
    </source>
</evidence>
<dbReference type="EC" id="2.6.1.42" evidence="15"/>
<dbReference type="NCBIfam" id="NF009897">
    <property type="entry name" value="PRK13357.1"/>
    <property type="match status" value="1"/>
</dbReference>
<evidence type="ECO:0000256" key="16">
    <source>
        <dbReference type="RuleBase" id="RU004519"/>
    </source>
</evidence>
<dbReference type="HOGENOM" id="CLU_031922_1_0_9"/>
<keyword evidence="6 15" id="KW-0032">Aminotransferase</keyword>